<evidence type="ECO:0000313" key="1">
    <source>
        <dbReference type="EMBL" id="KRZ64944.1"/>
    </source>
</evidence>
<reference evidence="1 2" key="1">
    <citation type="submission" date="2015-01" db="EMBL/GenBank/DDBJ databases">
        <title>Evolution of Trichinella species and genotypes.</title>
        <authorList>
            <person name="Korhonen P.K."/>
            <person name="Edoardo P."/>
            <person name="Giuseppe L.R."/>
            <person name="Gasser R.B."/>
        </authorList>
    </citation>
    <scope>NUCLEOTIDE SEQUENCE [LARGE SCALE GENOMIC DNA]</scope>
    <source>
        <strain evidence="1">ISS1980</strain>
    </source>
</reference>
<name>A0A0V1LZP2_9BILA</name>
<protein>
    <submittedName>
        <fullName evidence="1">Uncharacterized protein</fullName>
    </submittedName>
</protein>
<dbReference type="Proteomes" id="UP000054843">
    <property type="component" value="Unassembled WGS sequence"/>
</dbReference>
<sequence length="62" mass="7249">MVQNFDPRKEDVMLNKMTYDISWCKAHFHQRISRDTGKMENCNLLQLTHNERSGGCPKKVAP</sequence>
<organism evidence="1 2">
    <name type="scientific">Trichinella papuae</name>
    <dbReference type="NCBI Taxonomy" id="268474"/>
    <lineage>
        <taxon>Eukaryota</taxon>
        <taxon>Metazoa</taxon>
        <taxon>Ecdysozoa</taxon>
        <taxon>Nematoda</taxon>
        <taxon>Enoplea</taxon>
        <taxon>Dorylaimia</taxon>
        <taxon>Trichinellida</taxon>
        <taxon>Trichinellidae</taxon>
        <taxon>Trichinella</taxon>
    </lineage>
</organism>
<keyword evidence="2" id="KW-1185">Reference proteome</keyword>
<evidence type="ECO:0000313" key="2">
    <source>
        <dbReference type="Proteomes" id="UP000054843"/>
    </source>
</evidence>
<dbReference type="AlphaFoldDB" id="A0A0V1LZP2"/>
<comment type="caution">
    <text evidence="1">The sequence shown here is derived from an EMBL/GenBank/DDBJ whole genome shotgun (WGS) entry which is preliminary data.</text>
</comment>
<proteinExistence type="predicted"/>
<accession>A0A0V1LZP2</accession>
<gene>
    <name evidence="1" type="ORF">T10_3353</name>
</gene>
<dbReference type="EMBL" id="JYDO01000644">
    <property type="protein sequence ID" value="KRZ64944.1"/>
    <property type="molecule type" value="Genomic_DNA"/>
</dbReference>